<accession>A0A5P1USF4</accession>
<dbReference type="RefSeq" id="WP_150025936.1">
    <property type="nucleotide sequence ID" value="NZ_CP043909.1"/>
</dbReference>
<dbReference type="Proteomes" id="UP000325177">
    <property type="component" value="Chromosome"/>
</dbReference>
<dbReference type="SMART" id="SM00342">
    <property type="entry name" value="HTH_ARAC"/>
    <property type="match status" value="1"/>
</dbReference>
<keyword evidence="6" id="KW-1185">Reference proteome</keyword>
<dbReference type="KEGG" id="asue:F2A31_07980"/>
<keyword evidence="3" id="KW-0804">Transcription</keyword>
<evidence type="ECO:0000256" key="3">
    <source>
        <dbReference type="ARBA" id="ARBA00023163"/>
    </source>
</evidence>
<reference evidence="5 6" key="1">
    <citation type="submission" date="2019-09" db="EMBL/GenBank/DDBJ databases">
        <title>Acinetobacter sp. C16S1 isolated from saline soil.</title>
        <authorList>
            <person name="Xu L."/>
            <person name="Sun J.-Q."/>
        </authorList>
    </citation>
    <scope>NUCLEOTIDE SEQUENCE [LARGE SCALE GENOMIC DNA]</scope>
    <source>
        <strain evidence="5 6">C16S1</strain>
    </source>
</reference>
<keyword evidence="1" id="KW-0805">Transcription regulation</keyword>
<proteinExistence type="predicted"/>
<evidence type="ECO:0000313" key="6">
    <source>
        <dbReference type="Proteomes" id="UP000325177"/>
    </source>
</evidence>
<name>A0A5P1USF4_9GAMM</name>
<dbReference type="GO" id="GO:0005829">
    <property type="term" value="C:cytosol"/>
    <property type="evidence" value="ECO:0007669"/>
    <property type="project" value="TreeGrafter"/>
</dbReference>
<dbReference type="GO" id="GO:0003700">
    <property type="term" value="F:DNA-binding transcription factor activity"/>
    <property type="evidence" value="ECO:0007669"/>
    <property type="project" value="InterPro"/>
</dbReference>
<organism evidence="5 6">
    <name type="scientific">Acinetobacter suaedae</name>
    <dbReference type="NCBI Taxonomy" id="2609668"/>
    <lineage>
        <taxon>Bacteria</taxon>
        <taxon>Pseudomonadati</taxon>
        <taxon>Pseudomonadota</taxon>
        <taxon>Gammaproteobacteria</taxon>
        <taxon>Moraxellales</taxon>
        <taxon>Moraxellaceae</taxon>
        <taxon>Acinetobacter</taxon>
    </lineage>
</organism>
<dbReference type="Pfam" id="PF12833">
    <property type="entry name" value="HTH_18"/>
    <property type="match status" value="1"/>
</dbReference>
<evidence type="ECO:0000313" key="5">
    <source>
        <dbReference type="EMBL" id="QER39655.1"/>
    </source>
</evidence>
<dbReference type="SUPFAM" id="SSF46689">
    <property type="entry name" value="Homeodomain-like"/>
    <property type="match status" value="1"/>
</dbReference>
<dbReference type="PANTHER" id="PTHR47894:SF4">
    <property type="entry name" value="HTH-TYPE TRANSCRIPTIONAL REGULATOR GADX"/>
    <property type="match status" value="1"/>
</dbReference>
<evidence type="ECO:0000256" key="2">
    <source>
        <dbReference type="ARBA" id="ARBA00023125"/>
    </source>
</evidence>
<dbReference type="PROSITE" id="PS01124">
    <property type="entry name" value="HTH_ARAC_FAMILY_2"/>
    <property type="match status" value="1"/>
</dbReference>
<dbReference type="InterPro" id="IPR018060">
    <property type="entry name" value="HTH_AraC"/>
</dbReference>
<dbReference type="AlphaFoldDB" id="A0A5P1USF4"/>
<dbReference type="InterPro" id="IPR009057">
    <property type="entry name" value="Homeodomain-like_sf"/>
</dbReference>
<evidence type="ECO:0000256" key="1">
    <source>
        <dbReference type="ARBA" id="ARBA00023015"/>
    </source>
</evidence>
<dbReference type="Gene3D" id="1.10.10.60">
    <property type="entry name" value="Homeodomain-like"/>
    <property type="match status" value="1"/>
</dbReference>
<evidence type="ECO:0000259" key="4">
    <source>
        <dbReference type="PROSITE" id="PS01124"/>
    </source>
</evidence>
<gene>
    <name evidence="5" type="ORF">F2A31_07980</name>
</gene>
<keyword evidence="2" id="KW-0238">DNA-binding</keyword>
<feature type="domain" description="HTH araC/xylS-type" evidence="4">
    <location>
        <begin position="258"/>
        <end position="338"/>
    </location>
</feature>
<protein>
    <submittedName>
        <fullName evidence="5">Helix-turn-helix transcriptional regulator</fullName>
    </submittedName>
</protein>
<sequence length="347" mass="40469">MSKAFTVSKYIVNHNRKGFEWWALQNGKVDLFEKVSKEWINLEEFPNDRVLLDVVSHEIRRTINLADEPNLGLKVIAITDLKLSPFYKILEIALSPALKNNIDVPMGFFLRLVSSYYQILTEVVSIELHEFRNGIKLVFKPNLPELVTYHQIEGAMFGVSRLIAQFKSFWPNNVEFMHTPNIIDSDLYLKTFKSIPTFHCPTNQLTYTFLLKAPRKEHQLLINPLIHSIDKQFPETSYREKIKILLWTTLGFIPPNRQNIASLMSLSVKTLQRRLSEEGHTFNEILLHVRKKRAIEYIRSQQFSLQQIGLLLGYKAKSQFLKAFNSWFGMTPNQYKARVLHLAPYSD</sequence>
<dbReference type="PANTHER" id="PTHR47894">
    <property type="entry name" value="HTH-TYPE TRANSCRIPTIONAL REGULATOR GADX"/>
    <property type="match status" value="1"/>
</dbReference>
<dbReference type="EMBL" id="CP043909">
    <property type="protein sequence ID" value="QER39655.1"/>
    <property type="molecule type" value="Genomic_DNA"/>
</dbReference>
<dbReference type="GO" id="GO:0000976">
    <property type="term" value="F:transcription cis-regulatory region binding"/>
    <property type="evidence" value="ECO:0007669"/>
    <property type="project" value="TreeGrafter"/>
</dbReference>